<sequence length="63" mass="7244">MHREISSHIDNMHRETTIRIDTVIHESQKRMDRSDAQFRWLVALMVSGFLGILGLLAKAGQLL</sequence>
<dbReference type="EMBL" id="JAHTGR010000002">
    <property type="protein sequence ID" value="MBV6320072.1"/>
    <property type="molecule type" value="Genomic_DNA"/>
</dbReference>
<protein>
    <submittedName>
        <fullName evidence="2">Uncharacterized protein</fullName>
    </submittedName>
</protein>
<feature type="transmembrane region" description="Helical" evidence="1">
    <location>
        <begin position="38"/>
        <end position="57"/>
    </location>
</feature>
<gene>
    <name evidence="2" type="ORF">KVP70_03925</name>
</gene>
<organism evidence="2 3">
    <name type="scientific">Duganella violaceipulchra</name>
    <dbReference type="NCBI Taxonomy" id="2849652"/>
    <lineage>
        <taxon>Bacteria</taxon>
        <taxon>Pseudomonadati</taxon>
        <taxon>Pseudomonadota</taxon>
        <taxon>Betaproteobacteria</taxon>
        <taxon>Burkholderiales</taxon>
        <taxon>Oxalobacteraceae</taxon>
        <taxon>Telluria group</taxon>
        <taxon>Duganella</taxon>
    </lineage>
</organism>
<keyword evidence="1" id="KW-1133">Transmembrane helix</keyword>
<keyword evidence="1" id="KW-0812">Transmembrane</keyword>
<evidence type="ECO:0000313" key="2">
    <source>
        <dbReference type="EMBL" id="MBV6320072.1"/>
    </source>
</evidence>
<reference evidence="2" key="1">
    <citation type="submission" date="2021-07" db="EMBL/GenBank/DDBJ databases">
        <title>Characterization of violacein-producing bacteria and related species.</title>
        <authorList>
            <person name="Wilson H.S."/>
            <person name="De Leon M.E."/>
        </authorList>
    </citation>
    <scope>NUCLEOTIDE SEQUENCE</scope>
    <source>
        <strain evidence="2">HSC-15S17</strain>
    </source>
</reference>
<accession>A0AA41H877</accession>
<evidence type="ECO:0000313" key="3">
    <source>
        <dbReference type="Proteomes" id="UP001155901"/>
    </source>
</evidence>
<evidence type="ECO:0000256" key="1">
    <source>
        <dbReference type="SAM" id="Phobius"/>
    </source>
</evidence>
<comment type="caution">
    <text evidence="2">The sequence shown here is derived from an EMBL/GenBank/DDBJ whole genome shotgun (WGS) entry which is preliminary data.</text>
</comment>
<keyword evidence="1" id="KW-0472">Membrane</keyword>
<dbReference type="Proteomes" id="UP001155901">
    <property type="component" value="Unassembled WGS sequence"/>
</dbReference>
<name>A0AA41H877_9BURK</name>
<dbReference type="AlphaFoldDB" id="A0AA41H877"/>
<proteinExistence type="predicted"/>